<accession>A0ABR4KGH0</accession>
<protein>
    <submittedName>
        <fullName evidence="2">Alpha/Beta hydrolase protein</fullName>
    </submittedName>
</protein>
<dbReference type="RefSeq" id="XP_070899814.1">
    <property type="nucleotide sequence ID" value="XM_071039975.1"/>
</dbReference>
<gene>
    <name evidence="2" type="ORF">BJX68DRAFT_236239</name>
</gene>
<dbReference type="InterPro" id="IPR053145">
    <property type="entry name" value="AB_hydrolase_Est10"/>
</dbReference>
<proteinExistence type="predicted"/>
<dbReference type="Pfam" id="PF12697">
    <property type="entry name" value="Abhydrolase_6"/>
    <property type="match status" value="1"/>
</dbReference>
<evidence type="ECO:0000313" key="2">
    <source>
        <dbReference type="EMBL" id="KAL2851373.1"/>
    </source>
</evidence>
<dbReference type="GeneID" id="98155139"/>
<dbReference type="SUPFAM" id="SSF53474">
    <property type="entry name" value="alpha/beta-Hydrolases"/>
    <property type="match status" value="1"/>
</dbReference>
<sequence length="452" mass="50305">MADAIWAKFLGFARLLIDLLRPWRHSHTLQAERIQEIIQCLQQDRAGDLRQRLFGPLRLLVPESTVERGYRIVTKTFGRLEGTSAPAISNGWWTSSIGIPLQFQRAEIGLRLTMTPGGSLLGLRFLPLHEIGLGEGWQPPSYVNSEAVESEITLGKGEFQVGGTLCLPPAQANPSRSRSPCLIFVAGSGPIDRHSTVLENKPFQDLAWGLACRGIASIRFDKVTHTHPKTFRARKNVTLTDEYVEYVADALFHAHRHPGVLPDKVFLVGHSQGTVVVPKLATLDASVAGIILMAGPAEPIYWSFVRQQRYLQSLDGPGAPYLGRKIEQAQKQAELTDSESLSLSTPASQLPFGIGPAYWLDYRKFDPIGTATGLEKPMLIVQGGRDYQITVEDDYERWQSALRGKENVQFRLYERLNHLFIAGDGPSTPLEYLVPGNVHEQVLHDITTWVCQ</sequence>
<evidence type="ECO:0000259" key="1">
    <source>
        <dbReference type="Pfam" id="PF12697"/>
    </source>
</evidence>
<reference evidence="2 3" key="1">
    <citation type="submission" date="2024-07" db="EMBL/GenBank/DDBJ databases">
        <title>Section-level genome sequencing and comparative genomics of Aspergillus sections Usti and Cavernicolus.</title>
        <authorList>
            <consortium name="Lawrence Berkeley National Laboratory"/>
            <person name="Nybo J.L."/>
            <person name="Vesth T.C."/>
            <person name="Theobald S."/>
            <person name="Frisvad J.C."/>
            <person name="Larsen T.O."/>
            <person name="Kjaerboelling I."/>
            <person name="Rothschild-Mancinelli K."/>
            <person name="Lyhne E.K."/>
            <person name="Kogle M.E."/>
            <person name="Barry K."/>
            <person name="Clum A."/>
            <person name="Na H."/>
            <person name="Ledsgaard L."/>
            <person name="Lin J."/>
            <person name="Lipzen A."/>
            <person name="Kuo A."/>
            <person name="Riley R."/>
            <person name="Mondo S."/>
            <person name="LaButti K."/>
            <person name="Haridas S."/>
            <person name="Pangalinan J."/>
            <person name="Salamov A.A."/>
            <person name="Simmons B.A."/>
            <person name="Magnuson J.K."/>
            <person name="Chen J."/>
            <person name="Drula E."/>
            <person name="Henrissat B."/>
            <person name="Wiebenga A."/>
            <person name="Lubbers R.J."/>
            <person name="Gomes A.C."/>
            <person name="Macurrencykelacurrency M.R."/>
            <person name="Stajich J."/>
            <person name="Grigoriev I.V."/>
            <person name="Mortensen U.H."/>
            <person name="De vries R.P."/>
            <person name="Baker S.E."/>
            <person name="Andersen M.R."/>
        </authorList>
    </citation>
    <scope>NUCLEOTIDE SEQUENCE [LARGE SCALE GENOMIC DNA]</scope>
    <source>
        <strain evidence="2 3">CBS 756.74</strain>
    </source>
</reference>
<dbReference type="PANTHER" id="PTHR43265">
    <property type="entry name" value="ESTERASE ESTD"/>
    <property type="match status" value="1"/>
</dbReference>
<evidence type="ECO:0000313" key="3">
    <source>
        <dbReference type="Proteomes" id="UP001610444"/>
    </source>
</evidence>
<dbReference type="InterPro" id="IPR000073">
    <property type="entry name" value="AB_hydrolase_1"/>
</dbReference>
<dbReference type="GO" id="GO:0016787">
    <property type="term" value="F:hydrolase activity"/>
    <property type="evidence" value="ECO:0007669"/>
    <property type="project" value="UniProtKB-KW"/>
</dbReference>
<dbReference type="PANTHER" id="PTHR43265:SF1">
    <property type="entry name" value="ESTERASE ESTD"/>
    <property type="match status" value="1"/>
</dbReference>
<feature type="domain" description="AB hydrolase-1" evidence="1">
    <location>
        <begin position="243"/>
        <end position="419"/>
    </location>
</feature>
<dbReference type="InterPro" id="IPR029058">
    <property type="entry name" value="AB_hydrolase_fold"/>
</dbReference>
<keyword evidence="2" id="KW-0378">Hydrolase</keyword>
<keyword evidence="3" id="KW-1185">Reference proteome</keyword>
<dbReference type="Proteomes" id="UP001610444">
    <property type="component" value="Unassembled WGS sequence"/>
</dbReference>
<dbReference type="Gene3D" id="3.40.50.1820">
    <property type="entry name" value="alpha/beta hydrolase"/>
    <property type="match status" value="1"/>
</dbReference>
<dbReference type="EMBL" id="JBFXLR010000018">
    <property type="protein sequence ID" value="KAL2851373.1"/>
    <property type="molecule type" value="Genomic_DNA"/>
</dbReference>
<comment type="caution">
    <text evidence="2">The sequence shown here is derived from an EMBL/GenBank/DDBJ whole genome shotgun (WGS) entry which is preliminary data.</text>
</comment>
<organism evidence="2 3">
    <name type="scientific">Aspergillus pseudodeflectus</name>
    <dbReference type="NCBI Taxonomy" id="176178"/>
    <lineage>
        <taxon>Eukaryota</taxon>
        <taxon>Fungi</taxon>
        <taxon>Dikarya</taxon>
        <taxon>Ascomycota</taxon>
        <taxon>Pezizomycotina</taxon>
        <taxon>Eurotiomycetes</taxon>
        <taxon>Eurotiomycetidae</taxon>
        <taxon>Eurotiales</taxon>
        <taxon>Aspergillaceae</taxon>
        <taxon>Aspergillus</taxon>
        <taxon>Aspergillus subgen. Nidulantes</taxon>
    </lineage>
</organism>
<name>A0ABR4KGH0_9EURO</name>